<comment type="caution">
    <text evidence="1">The sequence shown here is derived from an EMBL/GenBank/DDBJ whole genome shotgun (WGS) entry which is preliminary data.</text>
</comment>
<gene>
    <name evidence="1" type="ORF">NG799_22475</name>
</gene>
<organism evidence="1 2">
    <name type="scientific">Laspinema palackyanum D2a</name>
    <dbReference type="NCBI Taxonomy" id="2953684"/>
    <lineage>
        <taxon>Bacteria</taxon>
        <taxon>Bacillati</taxon>
        <taxon>Cyanobacteriota</taxon>
        <taxon>Cyanophyceae</taxon>
        <taxon>Oscillatoriophycideae</taxon>
        <taxon>Oscillatoriales</taxon>
        <taxon>Laspinemataceae</taxon>
        <taxon>Laspinema</taxon>
        <taxon>Laspinema palackyanum</taxon>
    </lineage>
</organism>
<protein>
    <submittedName>
        <fullName evidence="1">Uncharacterized protein</fullName>
    </submittedName>
</protein>
<reference evidence="1 2" key="1">
    <citation type="journal article" date="2022" name="Front. Microbiol.">
        <title>High genomic differentiation and limited gene flow indicate recent cryptic speciation within the genus Laspinema (cyanobacteria).</title>
        <authorList>
            <person name="Stanojkovic A."/>
            <person name="Skoupy S."/>
            <person name="Skaloud P."/>
            <person name="Dvorak P."/>
        </authorList>
    </citation>
    <scope>NUCLEOTIDE SEQUENCE [LARGE SCALE GENOMIC DNA]</scope>
    <source>
        <strain evidence="1 2">D2a</strain>
    </source>
</reference>
<keyword evidence="2" id="KW-1185">Reference proteome</keyword>
<dbReference type="RefSeq" id="WP_368008558.1">
    <property type="nucleotide sequence ID" value="NZ_JAMXFF010000042.1"/>
</dbReference>
<accession>A0ABT2MWG4</accession>
<evidence type="ECO:0000313" key="2">
    <source>
        <dbReference type="Proteomes" id="UP001525890"/>
    </source>
</evidence>
<evidence type="ECO:0000313" key="1">
    <source>
        <dbReference type="EMBL" id="MCT7969083.1"/>
    </source>
</evidence>
<proteinExistence type="predicted"/>
<sequence length="63" mass="6938">MGNSPGLKSPASILAAGGAIALQLPMPYRLHSETFSDECLHLHRGRSALQALRYNSWKPYPLF</sequence>
<name>A0ABT2MWG4_9CYAN</name>
<dbReference type="Proteomes" id="UP001525890">
    <property type="component" value="Unassembled WGS sequence"/>
</dbReference>
<dbReference type="EMBL" id="JAMXFF010000042">
    <property type="protein sequence ID" value="MCT7969083.1"/>
    <property type="molecule type" value="Genomic_DNA"/>
</dbReference>